<sequence>MVLETSPPCHVVAVAHYPIRLSQFLKLADIVADGAAAKELIRQQRVSVNSAVELRRGRQLQKNDRVIVDGTWYTCG</sequence>
<name>A0ABN6M6U0_9BACT</name>
<proteinExistence type="predicted"/>
<dbReference type="Gene3D" id="3.10.290.10">
    <property type="entry name" value="RNA-binding S4 domain"/>
    <property type="match status" value="1"/>
</dbReference>
<reference evidence="2 3" key="1">
    <citation type="submission" date="2022-01" db="EMBL/GenBank/DDBJ databases">
        <title>Desulfofustis limnae sp. nov., a novel mesophilic sulfate-reducing bacterium isolated from marsh soil.</title>
        <authorList>
            <person name="Watanabe M."/>
            <person name="Takahashi A."/>
            <person name="Kojima H."/>
            <person name="Fukui M."/>
        </authorList>
    </citation>
    <scope>NUCLEOTIDE SEQUENCE [LARGE SCALE GENOMIC DNA]</scope>
    <source>
        <strain evidence="2 3">PPLL</strain>
    </source>
</reference>
<dbReference type="EMBL" id="AP025516">
    <property type="protein sequence ID" value="BDD87283.1"/>
    <property type="molecule type" value="Genomic_DNA"/>
</dbReference>
<evidence type="ECO:0000256" key="1">
    <source>
        <dbReference type="PROSITE-ProRule" id="PRU00182"/>
    </source>
</evidence>
<keyword evidence="3" id="KW-1185">Reference proteome</keyword>
<dbReference type="InterPro" id="IPR036986">
    <property type="entry name" value="S4_RNA-bd_sf"/>
</dbReference>
<dbReference type="Proteomes" id="UP000830055">
    <property type="component" value="Chromosome"/>
</dbReference>
<evidence type="ECO:0000313" key="3">
    <source>
        <dbReference type="Proteomes" id="UP000830055"/>
    </source>
</evidence>
<gene>
    <name evidence="2" type="ORF">DPPLL_16480</name>
</gene>
<evidence type="ECO:0000313" key="2">
    <source>
        <dbReference type="EMBL" id="BDD87283.1"/>
    </source>
</evidence>
<evidence type="ECO:0008006" key="4">
    <source>
        <dbReference type="Google" id="ProtNLM"/>
    </source>
</evidence>
<organism evidence="2 3">
    <name type="scientific">Desulfofustis limnaeus</name>
    <dbReference type="NCBI Taxonomy" id="2740163"/>
    <lineage>
        <taxon>Bacteria</taxon>
        <taxon>Pseudomonadati</taxon>
        <taxon>Thermodesulfobacteriota</taxon>
        <taxon>Desulfobulbia</taxon>
        <taxon>Desulfobulbales</taxon>
        <taxon>Desulfocapsaceae</taxon>
        <taxon>Desulfofustis</taxon>
    </lineage>
</organism>
<accession>A0ABN6M6U0</accession>
<dbReference type="SUPFAM" id="SSF55174">
    <property type="entry name" value="Alpha-L RNA-binding motif"/>
    <property type="match status" value="1"/>
</dbReference>
<dbReference type="CDD" id="cd00165">
    <property type="entry name" value="S4"/>
    <property type="match status" value="1"/>
</dbReference>
<protein>
    <recommendedName>
        <fullName evidence="4">RNA-binding S4 domain-containing protein</fullName>
    </recommendedName>
</protein>
<keyword evidence="1" id="KW-0694">RNA-binding</keyword>
<dbReference type="Pfam" id="PF13275">
    <property type="entry name" value="S4_2"/>
    <property type="match status" value="1"/>
</dbReference>
<dbReference type="PROSITE" id="PS50889">
    <property type="entry name" value="S4"/>
    <property type="match status" value="1"/>
</dbReference>
<dbReference type="RefSeq" id="WP_284154318.1">
    <property type="nucleotide sequence ID" value="NZ_AP025516.1"/>
</dbReference>